<evidence type="ECO:0000313" key="2">
    <source>
        <dbReference type="EMBL" id="THV06491.1"/>
    </source>
</evidence>
<gene>
    <name evidence="2" type="ORF">K435DRAFT_960469</name>
</gene>
<feature type="transmembrane region" description="Helical" evidence="1">
    <location>
        <begin position="217"/>
        <end position="239"/>
    </location>
</feature>
<keyword evidence="1" id="KW-1133">Transmembrane helix</keyword>
<keyword evidence="1" id="KW-0812">Transmembrane</keyword>
<feature type="transmembrane region" description="Helical" evidence="1">
    <location>
        <begin position="175"/>
        <end position="196"/>
    </location>
</feature>
<keyword evidence="1" id="KW-0472">Membrane</keyword>
<feature type="transmembrane region" description="Helical" evidence="1">
    <location>
        <begin position="49"/>
        <end position="68"/>
    </location>
</feature>
<protein>
    <submittedName>
        <fullName evidence="2">Uncharacterized protein</fullName>
    </submittedName>
</protein>
<organism evidence="2 3">
    <name type="scientific">Dendrothele bispora (strain CBS 962.96)</name>
    <dbReference type="NCBI Taxonomy" id="1314807"/>
    <lineage>
        <taxon>Eukaryota</taxon>
        <taxon>Fungi</taxon>
        <taxon>Dikarya</taxon>
        <taxon>Basidiomycota</taxon>
        <taxon>Agaricomycotina</taxon>
        <taxon>Agaricomycetes</taxon>
        <taxon>Agaricomycetidae</taxon>
        <taxon>Agaricales</taxon>
        <taxon>Agaricales incertae sedis</taxon>
        <taxon>Dendrothele</taxon>
    </lineage>
</organism>
<feature type="transmembrane region" description="Helical" evidence="1">
    <location>
        <begin position="132"/>
        <end position="155"/>
    </location>
</feature>
<feature type="transmembrane region" description="Helical" evidence="1">
    <location>
        <begin position="12"/>
        <end position="37"/>
    </location>
</feature>
<name>A0A4S8MU71_DENBC</name>
<reference evidence="2 3" key="1">
    <citation type="journal article" date="2019" name="Nat. Ecol. Evol.">
        <title>Megaphylogeny resolves global patterns of mushroom evolution.</title>
        <authorList>
            <person name="Varga T."/>
            <person name="Krizsan K."/>
            <person name="Foldi C."/>
            <person name="Dima B."/>
            <person name="Sanchez-Garcia M."/>
            <person name="Sanchez-Ramirez S."/>
            <person name="Szollosi G.J."/>
            <person name="Szarkandi J.G."/>
            <person name="Papp V."/>
            <person name="Albert L."/>
            <person name="Andreopoulos W."/>
            <person name="Angelini C."/>
            <person name="Antonin V."/>
            <person name="Barry K.W."/>
            <person name="Bougher N.L."/>
            <person name="Buchanan P."/>
            <person name="Buyck B."/>
            <person name="Bense V."/>
            <person name="Catcheside P."/>
            <person name="Chovatia M."/>
            <person name="Cooper J."/>
            <person name="Damon W."/>
            <person name="Desjardin D."/>
            <person name="Finy P."/>
            <person name="Geml J."/>
            <person name="Haridas S."/>
            <person name="Hughes K."/>
            <person name="Justo A."/>
            <person name="Karasinski D."/>
            <person name="Kautmanova I."/>
            <person name="Kiss B."/>
            <person name="Kocsube S."/>
            <person name="Kotiranta H."/>
            <person name="LaButti K.M."/>
            <person name="Lechner B.E."/>
            <person name="Liimatainen K."/>
            <person name="Lipzen A."/>
            <person name="Lukacs Z."/>
            <person name="Mihaltcheva S."/>
            <person name="Morgado L.N."/>
            <person name="Niskanen T."/>
            <person name="Noordeloos M.E."/>
            <person name="Ohm R.A."/>
            <person name="Ortiz-Santana B."/>
            <person name="Ovrebo C."/>
            <person name="Racz N."/>
            <person name="Riley R."/>
            <person name="Savchenko A."/>
            <person name="Shiryaev A."/>
            <person name="Soop K."/>
            <person name="Spirin V."/>
            <person name="Szebenyi C."/>
            <person name="Tomsovsky M."/>
            <person name="Tulloss R.E."/>
            <person name="Uehling J."/>
            <person name="Grigoriev I.V."/>
            <person name="Vagvolgyi C."/>
            <person name="Papp T."/>
            <person name="Martin F.M."/>
            <person name="Miettinen O."/>
            <person name="Hibbett D.S."/>
            <person name="Nagy L.G."/>
        </authorList>
    </citation>
    <scope>NUCLEOTIDE SEQUENCE [LARGE SCALE GENOMIC DNA]</scope>
    <source>
        <strain evidence="2 3">CBS 962.96</strain>
    </source>
</reference>
<evidence type="ECO:0000313" key="3">
    <source>
        <dbReference type="Proteomes" id="UP000297245"/>
    </source>
</evidence>
<dbReference type="Proteomes" id="UP000297245">
    <property type="component" value="Unassembled WGS sequence"/>
</dbReference>
<evidence type="ECO:0000256" key="1">
    <source>
        <dbReference type="SAM" id="Phobius"/>
    </source>
</evidence>
<dbReference type="EMBL" id="ML179042">
    <property type="protein sequence ID" value="THV06491.1"/>
    <property type="molecule type" value="Genomic_DNA"/>
</dbReference>
<accession>A0A4S8MU71</accession>
<sequence length="320" mass="36072">MADKLSLDRSFLLAAGFEALVYGFFFCIFGATMIIHFSSRYTSRFDRQSNVMIITSSIMFIIATIHLATNWYRVLIAYVGDDSNQGGAVTFLGRLTPWHRVLTDTLYPTQENLGGAAAIYRTWILWDRDWRLIILPSFMLIANVVAEVNILVLYVTADPTTVIFDGRLNSWIRSFFSIVVALNIITTGLMGYRLWSTHRKSSRYITERSKLIEVLRIFLESAALQLVTQIILLALYSVHNNAQNLLLESSVPIVGITFNAIAIRIRLHLIGSQAAANDHVDTIGSMPMRRVQIQVTTQRSVDNDEVEVEVPSRKSGYSVA</sequence>
<proteinExistence type="predicted"/>
<keyword evidence="3" id="KW-1185">Reference proteome</keyword>
<dbReference type="AlphaFoldDB" id="A0A4S8MU71"/>
<dbReference type="OrthoDB" id="3346544at2759"/>